<proteinExistence type="predicted"/>
<sequence length="114" mass="13270">MNLSSPIVFDFQYHLTQQQRRGVIAKLYDPFSTPLEWMLHSTVLTALTNTIWAPNTELHLASTTFIQLSNENTTRYQLRTPKWEYTHLDPAHGTYQAVEKRLPRIAALEVEMQP</sequence>
<accession>B4Q8J4</accession>
<dbReference type="EMBL" id="CM000361">
    <property type="protein sequence ID" value="EDX03511.1"/>
    <property type="molecule type" value="Genomic_DNA"/>
</dbReference>
<dbReference type="Proteomes" id="UP000000304">
    <property type="component" value="Chromosome 2L"/>
</dbReference>
<dbReference type="HOGENOM" id="CLU_2123653_0_0_1"/>
<protein>
    <submittedName>
        <fullName evidence="1">GD22809</fullName>
    </submittedName>
</protein>
<name>B4Q8J4_DROSI</name>
<keyword evidence="2" id="KW-1185">Reference proteome</keyword>
<gene>
    <name evidence="1" type="primary">Dsim\GD22809</name>
    <name evidence="1" type="ORF">Dsim_GD22809</name>
</gene>
<organism evidence="1 2">
    <name type="scientific">Drosophila simulans</name>
    <name type="common">Fruit fly</name>
    <dbReference type="NCBI Taxonomy" id="7240"/>
    <lineage>
        <taxon>Eukaryota</taxon>
        <taxon>Metazoa</taxon>
        <taxon>Ecdysozoa</taxon>
        <taxon>Arthropoda</taxon>
        <taxon>Hexapoda</taxon>
        <taxon>Insecta</taxon>
        <taxon>Pterygota</taxon>
        <taxon>Neoptera</taxon>
        <taxon>Endopterygota</taxon>
        <taxon>Diptera</taxon>
        <taxon>Brachycera</taxon>
        <taxon>Muscomorpha</taxon>
        <taxon>Ephydroidea</taxon>
        <taxon>Drosophilidae</taxon>
        <taxon>Drosophila</taxon>
        <taxon>Sophophora</taxon>
    </lineage>
</organism>
<evidence type="ECO:0000313" key="1">
    <source>
        <dbReference type="EMBL" id="EDX03511.1"/>
    </source>
</evidence>
<dbReference type="AlphaFoldDB" id="B4Q8J4"/>
<evidence type="ECO:0000313" key="2">
    <source>
        <dbReference type="Proteomes" id="UP000000304"/>
    </source>
</evidence>
<reference evidence="1 2" key="1">
    <citation type="journal article" date="2007" name="Nature">
        <title>Evolution of genes and genomes on the Drosophila phylogeny.</title>
        <authorList>
            <consortium name="Drosophila 12 Genomes Consortium"/>
            <person name="Clark A.G."/>
            <person name="Eisen M.B."/>
            <person name="Smith D.R."/>
            <person name="Bergman C.M."/>
            <person name="Oliver B."/>
            <person name="Markow T.A."/>
            <person name="Kaufman T.C."/>
            <person name="Kellis M."/>
            <person name="Gelbart W."/>
            <person name="Iyer V.N."/>
            <person name="Pollard D.A."/>
            <person name="Sackton T.B."/>
            <person name="Larracuente A.M."/>
            <person name="Singh N.D."/>
            <person name="Abad J.P."/>
            <person name="Abt D.N."/>
            <person name="Adryan B."/>
            <person name="Aguade M."/>
            <person name="Akashi H."/>
            <person name="Anderson W.W."/>
            <person name="Aquadro C.F."/>
            <person name="Ardell D.H."/>
            <person name="Arguello R."/>
            <person name="Artieri C.G."/>
            <person name="Barbash D.A."/>
            <person name="Barker D."/>
            <person name="Barsanti P."/>
            <person name="Batterham P."/>
            <person name="Batzoglou S."/>
            <person name="Begun D."/>
            <person name="Bhutkar A."/>
            <person name="Blanco E."/>
            <person name="Bosak S.A."/>
            <person name="Bradley R.K."/>
            <person name="Brand A.D."/>
            <person name="Brent M.R."/>
            <person name="Brooks A.N."/>
            <person name="Brown R.H."/>
            <person name="Butlin R.K."/>
            <person name="Caggese C."/>
            <person name="Calvi B.R."/>
            <person name="Bernardo de Carvalho A."/>
            <person name="Caspi A."/>
            <person name="Castrezana S."/>
            <person name="Celniker S.E."/>
            <person name="Chang J.L."/>
            <person name="Chapple C."/>
            <person name="Chatterji S."/>
            <person name="Chinwalla A."/>
            <person name="Civetta A."/>
            <person name="Clifton S.W."/>
            <person name="Comeron J.M."/>
            <person name="Costello J.C."/>
            <person name="Coyne J.A."/>
            <person name="Daub J."/>
            <person name="David R.G."/>
            <person name="Delcher A.L."/>
            <person name="Delehaunty K."/>
            <person name="Do C.B."/>
            <person name="Ebling H."/>
            <person name="Edwards K."/>
            <person name="Eickbush T."/>
            <person name="Evans J.D."/>
            <person name="Filipski A."/>
            <person name="Findeiss S."/>
            <person name="Freyhult E."/>
            <person name="Fulton L."/>
            <person name="Fulton R."/>
            <person name="Garcia A.C."/>
            <person name="Gardiner A."/>
            <person name="Garfield D.A."/>
            <person name="Garvin B.E."/>
            <person name="Gibson G."/>
            <person name="Gilbert D."/>
            <person name="Gnerre S."/>
            <person name="Godfrey J."/>
            <person name="Good R."/>
            <person name="Gotea V."/>
            <person name="Gravely B."/>
            <person name="Greenberg A.J."/>
            <person name="Griffiths-Jones S."/>
            <person name="Gross S."/>
            <person name="Guigo R."/>
            <person name="Gustafson E.A."/>
            <person name="Haerty W."/>
            <person name="Hahn M.W."/>
            <person name="Halligan D.L."/>
            <person name="Halpern A.L."/>
            <person name="Halter G.M."/>
            <person name="Han M.V."/>
            <person name="Heger A."/>
            <person name="Hillier L."/>
            <person name="Hinrichs A.S."/>
            <person name="Holmes I."/>
            <person name="Hoskins R.A."/>
            <person name="Hubisz M.J."/>
            <person name="Hultmark D."/>
            <person name="Huntley M.A."/>
            <person name="Jaffe D.B."/>
            <person name="Jagadeeshan S."/>
            <person name="Jeck W.R."/>
            <person name="Johnson J."/>
            <person name="Jones C.D."/>
            <person name="Jordan W.C."/>
            <person name="Karpen G.H."/>
            <person name="Kataoka E."/>
            <person name="Keightley P.D."/>
            <person name="Kheradpour P."/>
            <person name="Kirkness E.F."/>
            <person name="Koerich L.B."/>
            <person name="Kristiansen K."/>
            <person name="Kudrna D."/>
            <person name="Kulathinal R.J."/>
            <person name="Kumar S."/>
            <person name="Kwok R."/>
            <person name="Lander E."/>
            <person name="Langley C.H."/>
            <person name="Lapoint R."/>
            <person name="Lazzaro B.P."/>
            <person name="Lee S.J."/>
            <person name="Levesque L."/>
            <person name="Li R."/>
            <person name="Lin C.F."/>
            <person name="Lin M.F."/>
            <person name="Lindblad-Toh K."/>
            <person name="Llopart A."/>
            <person name="Long M."/>
            <person name="Low L."/>
            <person name="Lozovsky E."/>
            <person name="Lu J."/>
            <person name="Luo M."/>
            <person name="Machado C.A."/>
            <person name="Makalowski W."/>
            <person name="Marzo M."/>
            <person name="Matsuda M."/>
            <person name="Matzkin L."/>
            <person name="McAllister B."/>
            <person name="McBride C.S."/>
            <person name="McKernan B."/>
            <person name="McKernan K."/>
            <person name="Mendez-Lago M."/>
            <person name="Minx P."/>
            <person name="Mollenhauer M.U."/>
            <person name="Montooth K."/>
            <person name="Mount S.M."/>
            <person name="Mu X."/>
            <person name="Myers E."/>
            <person name="Negre B."/>
            <person name="Newfeld S."/>
            <person name="Nielsen R."/>
            <person name="Noor M.A."/>
            <person name="O'Grady P."/>
            <person name="Pachter L."/>
            <person name="Papaceit M."/>
            <person name="Parisi M.J."/>
            <person name="Parisi M."/>
            <person name="Parts L."/>
            <person name="Pedersen J.S."/>
            <person name="Pesole G."/>
            <person name="Phillippy A.M."/>
            <person name="Ponting C.P."/>
            <person name="Pop M."/>
            <person name="Porcelli D."/>
            <person name="Powell J.R."/>
            <person name="Prohaska S."/>
            <person name="Pruitt K."/>
            <person name="Puig M."/>
            <person name="Quesneville H."/>
            <person name="Ram K.R."/>
            <person name="Rand D."/>
            <person name="Rasmussen M.D."/>
            <person name="Reed L.K."/>
            <person name="Reenan R."/>
            <person name="Reily A."/>
            <person name="Remington K.A."/>
            <person name="Rieger T.T."/>
            <person name="Ritchie M.G."/>
            <person name="Robin C."/>
            <person name="Rogers Y.H."/>
            <person name="Rohde C."/>
            <person name="Rozas J."/>
            <person name="Rubenfield M.J."/>
            <person name="Ruiz A."/>
            <person name="Russo S."/>
            <person name="Salzberg S.L."/>
            <person name="Sanchez-Gracia A."/>
            <person name="Saranga D.J."/>
            <person name="Sato H."/>
            <person name="Schaeffer S.W."/>
            <person name="Schatz M.C."/>
            <person name="Schlenke T."/>
            <person name="Schwartz R."/>
            <person name="Segarra C."/>
            <person name="Singh R.S."/>
            <person name="Sirot L."/>
            <person name="Sirota M."/>
            <person name="Sisneros N.B."/>
            <person name="Smith C.D."/>
            <person name="Smith T.F."/>
            <person name="Spieth J."/>
            <person name="Stage D.E."/>
            <person name="Stark A."/>
            <person name="Stephan W."/>
            <person name="Strausberg R.L."/>
            <person name="Strempel S."/>
            <person name="Sturgill D."/>
            <person name="Sutton G."/>
            <person name="Sutton G.G."/>
            <person name="Tao W."/>
            <person name="Teichmann S."/>
            <person name="Tobari Y.N."/>
            <person name="Tomimura Y."/>
            <person name="Tsolas J.M."/>
            <person name="Valente V.L."/>
            <person name="Venter E."/>
            <person name="Venter J.C."/>
            <person name="Vicario S."/>
            <person name="Vieira F.G."/>
            <person name="Vilella A.J."/>
            <person name="Villasante A."/>
            <person name="Walenz B."/>
            <person name="Wang J."/>
            <person name="Wasserman M."/>
            <person name="Watts T."/>
            <person name="Wilson D."/>
            <person name="Wilson R.K."/>
            <person name="Wing R.A."/>
            <person name="Wolfner M.F."/>
            <person name="Wong A."/>
            <person name="Wong G.K."/>
            <person name="Wu C.I."/>
            <person name="Wu G."/>
            <person name="Yamamoto D."/>
            <person name="Yang H.P."/>
            <person name="Yang S.P."/>
            <person name="Yorke J.A."/>
            <person name="Yoshida K."/>
            <person name="Zdobnov E."/>
            <person name="Zhang P."/>
            <person name="Zhang Y."/>
            <person name="Zimin A.V."/>
            <person name="Baldwin J."/>
            <person name="Abdouelleil A."/>
            <person name="Abdulkadir J."/>
            <person name="Abebe A."/>
            <person name="Abera B."/>
            <person name="Abreu J."/>
            <person name="Acer S.C."/>
            <person name="Aftuck L."/>
            <person name="Alexander A."/>
            <person name="An P."/>
            <person name="Anderson E."/>
            <person name="Anderson S."/>
            <person name="Arachi H."/>
            <person name="Azer M."/>
            <person name="Bachantsang P."/>
            <person name="Barry A."/>
            <person name="Bayul T."/>
            <person name="Berlin A."/>
            <person name="Bessette D."/>
            <person name="Bloom T."/>
            <person name="Blye J."/>
            <person name="Boguslavskiy L."/>
            <person name="Bonnet C."/>
            <person name="Boukhgalter B."/>
            <person name="Bourzgui I."/>
            <person name="Brown A."/>
            <person name="Cahill P."/>
            <person name="Channer S."/>
            <person name="Cheshatsang Y."/>
            <person name="Chuda L."/>
            <person name="Citroen M."/>
            <person name="Collymore A."/>
            <person name="Cooke P."/>
            <person name="Costello M."/>
            <person name="D'Aco K."/>
            <person name="Daza R."/>
            <person name="De Haan G."/>
            <person name="DeGray S."/>
            <person name="DeMaso C."/>
            <person name="Dhargay N."/>
            <person name="Dooley K."/>
            <person name="Dooley E."/>
            <person name="Doricent M."/>
            <person name="Dorje P."/>
            <person name="Dorjee K."/>
            <person name="Dupes A."/>
            <person name="Elong R."/>
            <person name="Falk J."/>
            <person name="Farina A."/>
            <person name="Faro S."/>
            <person name="Ferguson D."/>
            <person name="Fisher S."/>
            <person name="Foley C.D."/>
            <person name="Franke A."/>
            <person name="Friedrich D."/>
            <person name="Gadbois L."/>
            <person name="Gearin G."/>
            <person name="Gearin C.R."/>
            <person name="Giannoukos G."/>
            <person name="Goode T."/>
            <person name="Graham J."/>
            <person name="Grandbois E."/>
            <person name="Grewal S."/>
            <person name="Gyaltsen K."/>
            <person name="Hafez N."/>
            <person name="Hagos B."/>
            <person name="Hall J."/>
            <person name="Henson C."/>
            <person name="Hollinger A."/>
            <person name="Honan T."/>
            <person name="Huard M.D."/>
            <person name="Hughes L."/>
            <person name="Hurhula B."/>
            <person name="Husby M.E."/>
            <person name="Kamat A."/>
            <person name="Kanga B."/>
            <person name="Kashin S."/>
            <person name="Khazanovich D."/>
            <person name="Kisner P."/>
            <person name="Lance K."/>
            <person name="Lara M."/>
            <person name="Lee W."/>
            <person name="Lennon N."/>
            <person name="Letendre F."/>
            <person name="LeVine R."/>
            <person name="Lipovsky A."/>
            <person name="Liu X."/>
            <person name="Liu J."/>
            <person name="Liu S."/>
            <person name="Lokyitsang T."/>
            <person name="Lokyitsang Y."/>
            <person name="Lubonja R."/>
            <person name="Lui A."/>
            <person name="MacDonald P."/>
            <person name="Magnisalis V."/>
            <person name="Maru K."/>
            <person name="Matthews C."/>
            <person name="McCusker W."/>
            <person name="McDonough S."/>
            <person name="Mehta T."/>
            <person name="Meldrim J."/>
            <person name="Meneus L."/>
            <person name="Mihai O."/>
            <person name="Mihalev A."/>
            <person name="Mihova T."/>
            <person name="Mittelman R."/>
            <person name="Mlenga V."/>
            <person name="Montmayeur A."/>
            <person name="Mulrain L."/>
            <person name="Navidi A."/>
            <person name="Naylor J."/>
            <person name="Negash T."/>
            <person name="Nguyen T."/>
            <person name="Nguyen N."/>
            <person name="Nicol R."/>
            <person name="Norbu C."/>
            <person name="Norbu N."/>
            <person name="Novod N."/>
            <person name="O'Neill B."/>
            <person name="Osman S."/>
            <person name="Markiewicz E."/>
            <person name="Oyono O.L."/>
            <person name="Patti C."/>
            <person name="Phunkhang P."/>
            <person name="Pierre F."/>
            <person name="Priest M."/>
            <person name="Raghuraman S."/>
            <person name="Rege F."/>
            <person name="Reyes R."/>
            <person name="Rise C."/>
            <person name="Rogov P."/>
            <person name="Ross K."/>
            <person name="Ryan E."/>
            <person name="Settipalli S."/>
            <person name="Shea T."/>
            <person name="Sherpa N."/>
            <person name="Shi L."/>
            <person name="Shih D."/>
            <person name="Sparrow T."/>
            <person name="Spaulding J."/>
            <person name="Stalker J."/>
            <person name="Stange-Thomann N."/>
            <person name="Stavropoulos S."/>
            <person name="Stone C."/>
            <person name="Strader C."/>
            <person name="Tesfaye S."/>
            <person name="Thomson T."/>
            <person name="Thoulutsang Y."/>
            <person name="Thoulutsang D."/>
            <person name="Topham K."/>
            <person name="Topping I."/>
            <person name="Tsamla T."/>
            <person name="Vassiliev H."/>
            <person name="Vo A."/>
            <person name="Wangchuk T."/>
            <person name="Wangdi T."/>
            <person name="Weiand M."/>
            <person name="Wilkinson J."/>
            <person name="Wilson A."/>
            <person name="Yadav S."/>
            <person name="Young G."/>
            <person name="Yu Q."/>
            <person name="Zembek L."/>
            <person name="Zhong D."/>
            <person name="Zimmer A."/>
            <person name="Zwirko Z."/>
            <person name="Jaffe D.B."/>
            <person name="Alvarez P."/>
            <person name="Brockman W."/>
            <person name="Butler J."/>
            <person name="Chin C."/>
            <person name="Gnerre S."/>
            <person name="Grabherr M."/>
            <person name="Kleber M."/>
            <person name="Mauceli E."/>
            <person name="MacCallum I."/>
        </authorList>
    </citation>
    <scope>NUCLEOTIDE SEQUENCE [LARGE SCALE GENOMIC DNA]</scope>
    <source>
        <strain evidence="2">white501</strain>
    </source>
</reference>